<dbReference type="Proteomes" id="UP001154282">
    <property type="component" value="Unassembled WGS sequence"/>
</dbReference>
<dbReference type="InterPro" id="IPR000608">
    <property type="entry name" value="UBC"/>
</dbReference>
<accession>A0AAV0P9E5</accession>
<dbReference type="PANTHER" id="PTHR46116:SF19">
    <property type="entry name" value="UBIQUITIN-CONJUGATING ENZYME FAMILY PROTEIN"/>
    <property type="match status" value="1"/>
</dbReference>
<keyword evidence="5" id="KW-1185">Reference proteome</keyword>
<evidence type="ECO:0000313" key="4">
    <source>
        <dbReference type="EMBL" id="CAI0466943.1"/>
    </source>
</evidence>
<evidence type="ECO:0000313" key="5">
    <source>
        <dbReference type="Proteomes" id="UP001154282"/>
    </source>
</evidence>
<protein>
    <recommendedName>
        <fullName evidence="3">UBC core domain-containing protein</fullName>
    </recommendedName>
</protein>
<dbReference type="Pfam" id="PF00179">
    <property type="entry name" value="UQ_con"/>
    <property type="match status" value="1"/>
</dbReference>
<keyword evidence="1" id="KW-0808">Transferase</keyword>
<feature type="domain" description="UBC core" evidence="3">
    <location>
        <begin position="48"/>
        <end position="208"/>
    </location>
</feature>
<dbReference type="AlphaFoldDB" id="A0AAV0P9E5"/>
<proteinExistence type="predicted"/>
<dbReference type="FunFam" id="3.10.110.10:FF:000133">
    <property type="entry name" value="Putative ubiquitin-conjugating enzyme E2 38"/>
    <property type="match status" value="1"/>
</dbReference>
<name>A0AAV0P9E5_9ROSI</name>
<dbReference type="InterPro" id="IPR016135">
    <property type="entry name" value="UBQ-conjugating_enzyme/RWD"/>
</dbReference>
<dbReference type="EMBL" id="CAMGYJ010000008">
    <property type="protein sequence ID" value="CAI0466943.1"/>
    <property type="molecule type" value="Genomic_DNA"/>
</dbReference>
<dbReference type="CDD" id="cd23837">
    <property type="entry name" value="UBCc_UBE2O"/>
    <property type="match status" value="1"/>
</dbReference>
<evidence type="ECO:0000259" key="3">
    <source>
        <dbReference type="PROSITE" id="PS50127"/>
    </source>
</evidence>
<comment type="caution">
    <text evidence="4">The sequence shown here is derived from an EMBL/GenBank/DDBJ whole genome shotgun (WGS) entry which is preliminary data.</text>
</comment>
<dbReference type="PROSITE" id="PS50127">
    <property type="entry name" value="UBC_2"/>
    <property type="match status" value="1"/>
</dbReference>
<evidence type="ECO:0000256" key="1">
    <source>
        <dbReference type="ARBA" id="ARBA00022679"/>
    </source>
</evidence>
<gene>
    <name evidence="4" type="ORF">LITE_LOCUS37250</name>
</gene>
<dbReference type="Gene3D" id="3.10.110.10">
    <property type="entry name" value="Ubiquitin Conjugating Enzyme"/>
    <property type="match status" value="1"/>
</dbReference>
<reference evidence="4" key="1">
    <citation type="submission" date="2022-08" db="EMBL/GenBank/DDBJ databases">
        <authorList>
            <person name="Gutierrez-Valencia J."/>
        </authorList>
    </citation>
    <scope>NUCLEOTIDE SEQUENCE</scope>
</reference>
<dbReference type="GO" id="GO:0061631">
    <property type="term" value="F:ubiquitin conjugating enzyme activity"/>
    <property type="evidence" value="ECO:0007669"/>
    <property type="project" value="TreeGrafter"/>
</dbReference>
<sequence>MPPHLAGANGGSSSAGFPRFDVATDSSDHAYLTHNKKAGSCFTNLSSGVHKKIMQEWKILEKHLPETIAVRVYENRIDLMTAAVVGAQGTPYHDGLYFFDIGFPVDYPRSPPWVHYRSFGMRINPNLYANGRVCLSLINTWSGKKNEKWNPAESTILQVLISIQALVLNEKPYYNEPGVGLWPGKPFWDKKSNAYSEDAFLLSCKTMLHLVRRPPKNFEVFVESHFRERGLAILSAMVAYKNGECRVGYYGIGGLSLVPGKGEPSEKFKAGIKQLMPQLAAAFARTGAPVGNFVEQVAGEKVASNSVEGKQNKRPAKKEKKTGGVKILFGKLKQILGLTKKKEKKAST</sequence>
<evidence type="ECO:0000256" key="2">
    <source>
        <dbReference type="ARBA" id="ARBA00022786"/>
    </source>
</evidence>
<dbReference type="PANTHER" id="PTHR46116">
    <property type="entry name" value="(E3-INDEPENDENT) E2 UBIQUITIN-CONJUGATING ENZYME"/>
    <property type="match status" value="1"/>
</dbReference>
<dbReference type="SMART" id="SM00212">
    <property type="entry name" value="UBCc"/>
    <property type="match status" value="1"/>
</dbReference>
<dbReference type="SUPFAM" id="SSF54495">
    <property type="entry name" value="UBC-like"/>
    <property type="match status" value="1"/>
</dbReference>
<keyword evidence="2" id="KW-0833">Ubl conjugation pathway</keyword>
<organism evidence="4 5">
    <name type="scientific">Linum tenue</name>
    <dbReference type="NCBI Taxonomy" id="586396"/>
    <lineage>
        <taxon>Eukaryota</taxon>
        <taxon>Viridiplantae</taxon>
        <taxon>Streptophyta</taxon>
        <taxon>Embryophyta</taxon>
        <taxon>Tracheophyta</taxon>
        <taxon>Spermatophyta</taxon>
        <taxon>Magnoliopsida</taxon>
        <taxon>eudicotyledons</taxon>
        <taxon>Gunneridae</taxon>
        <taxon>Pentapetalae</taxon>
        <taxon>rosids</taxon>
        <taxon>fabids</taxon>
        <taxon>Malpighiales</taxon>
        <taxon>Linaceae</taxon>
        <taxon>Linum</taxon>
    </lineage>
</organism>